<keyword evidence="5" id="KW-0862">Zinc</keyword>
<dbReference type="GO" id="GO:0006284">
    <property type="term" value="P:base-excision repair"/>
    <property type="evidence" value="ECO:0007669"/>
    <property type="project" value="TreeGrafter"/>
</dbReference>
<keyword evidence="3 11" id="KW-0863">Zinc-finger</keyword>
<evidence type="ECO:0000256" key="2">
    <source>
        <dbReference type="ARBA" id="ARBA00022723"/>
    </source>
</evidence>
<evidence type="ECO:0000256" key="10">
    <source>
        <dbReference type="PIRSR" id="PIRSR604808-3"/>
    </source>
</evidence>
<dbReference type="Pfam" id="PF03372">
    <property type="entry name" value="Exo_endo_phos"/>
    <property type="match status" value="1"/>
</dbReference>
<comment type="cofactor">
    <cofactor evidence="9 12">
        <name>Mg(2+)</name>
        <dbReference type="ChEBI" id="CHEBI:18420"/>
    </cofactor>
    <cofactor evidence="9 12">
        <name>Mn(2+)</name>
        <dbReference type="ChEBI" id="CHEBI:29035"/>
    </cofactor>
    <text evidence="9 12">Probably binds two magnesium or manganese ions per subunit.</text>
</comment>
<evidence type="ECO:0000256" key="7">
    <source>
        <dbReference type="ARBA" id="ARBA00023242"/>
    </source>
</evidence>
<dbReference type="Pfam" id="PF06839">
    <property type="entry name" value="Zn_ribbon_GRF"/>
    <property type="match status" value="2"/>
</dbReference>
<proteinExistence type="inferred from homology"/>
<keyword evidence="2 9" id="KW-0479">Metal-binding</keyword>
<feature type="site" description="Important for catalytic activity" evidence="10">
    <location>
        <position position="231"/>
    </location>
</feature>
<evidence type="ECO:0000256" key="12">
    <source>
        <dbReference type="RuleBase" id="RU362131"/>
    </source>
</evidence>
<feature type="domain" description="GRF-type" evidence="13">
    <location>
        <begin position="346"/>
        <end position="394"/>
    </location>
</feature>
<dbReference type="InterPro" id="IPR004808">
    <property type="entry name" value="AP_endonuc_1"/>
</dbReference>
<gene>
    <name evidence="14" type="ORF">BSTOLATCC_MIC58299</name>
</gene>
<dbReference type="PANTHER" id="PTHR22748:SF4">
    <property type="entry name" value="DNA-(APURINIC OR APYRIMIDINIC SITE) ENDONUCLEASE 2"/>
    <property type="match status" value="1"/>
</dbReference>
<dbReference type="SUPFAM" id="SSF56219">
    <property type="entry name" value="DNase I-like"/>
    <property type="match status" value="1"/>
</dbReference>
<evidence type="ECO:0000313" key="15">
    <source>
        <dbReference type="Proteomes" id="UP001162131"/>
    </source>
</evidence>
<evidence type="ECO:0000256" key="4">
    <source>
        <dbReference type="ARBA" id="ARBA00022801"/>
    </source>
</evidence>
<dbReference type="NCBIfam" id="TIGR00633">
    <property type="entry name" value="xth"/>
    <property type="match status" value="1"/>
</dbReference>
<evidence type="ECO:0000256" key="9">
    <source>
        <dbReference type="PIRSR" id="PIRSR604808-2"/>
    </source>
</evidence>
<feature type="binding site" evidence="9">
    <location>
        <position position="7"/>
    </location>
    <ligand>
        <name>Mg(2+)</name>
        <dbReference type="ChEBI" id="CHEBI:18420"/>
        <label>1</label>
    </ligand>
</feature>
<sequence>MNIVSLNCNGLHSYSSKFPSFEDMLDSFNADIICLQKIKLAREKLQPELINLNRYYAFYQFSQSKTANGGVATFCKKDTACPVFAKEGFLQPENNNHDLEGRCLVTDHQEFVLFNVYFPTNGNGERIPFKSWFFYIIQYEMEKLVSGGKNVILATDLSFSHHEIDHYDPDSTLAEMGLDSFNEHRGRQWLTILLSSDRFFDAYRLLYTNQKGYTYYKTPEMKAENKGCRLDYFIVSKKIADQYVEDLKILPHKIPSLPSDQVIGHCPIKLTLSSYHSAIPSEPPTSCAKFYNEFSFEKHRSLNMYFQGEEAKEICKKVKRSGVEPENTKNNEKFNKKFEMDGVELCTHGEPAIVQEVKKEGKNKGRPFFTCARPPGHPRDPEARCGFFKWADESKSAPVCEHDMPAVVRRVQKEGANHGKWYYRCRKNMKQGQCGFFKWADALNNQMRNDKKRQEPKDE</sequence>
<protein>
    <recommendedName>
        <fullName evidence="12">DNA-(apurinic or apyrimidinic site) endonuclease</fullName>
        <ecNumber evidence="12">3.1.-.-</ecNumber>
    </recommendedName>
</protein>
<dbReference type="GO" id="GO:0008311">
    <property type="term" value="F:double-stranded DNA 3'-5' DNA exonuclease activity"/>
    <property type="evidence" value="ECO:0007669"/>
    <property type="project" value="TreeGrafter"/>
</dbReference>
<dbReference type="PROSITE" id="PS51435">
    <property type="entry name" value="AP_NUCLEASE_F1_4"/>
    <property type="match status" value="1"/>
</dbReference>
<dbReference type="InterPro" id="IPR010666">
    <property type="entry name" value="Znf_GRF"/>
</dbReference>
<organism evidence="14 15">
    <name type="scientific">Blepharisma stoltei</name>
    <dbReference type="NCBI Taxonomy" id="1481888"/>
    <lineage>
        <taxon>Eukaryota</taxon>
        <taxon>Sar</taxon>
        <taxon>Alveolata</taxon>
        <taxon>Ciliophora</taxon>
        <taxon>Postciliodesmatophora</taxon>
        <taxon>Heterotrichea</taxon>
        <taxon>Heterotrichida</taxon>
        <taxon>Blepharismidae</taxon>
        <taxon>Blepharisma</taxon>
    </lineage>
</organism>
<feature type="active site" description="Proton acceptor" evidence="8">
    <location>
        <position position="265"/>
    </location>
</feature>
<reference evidence="14" key="1">
    <citation type="submission" date="2021-09" db="EMBL/GenBank/DDBJ databases">
        <authorList>
            <consortium name="AG Swart"/>
            <person name="Singh M."/>
            <person name="Singh A."/>
            <person name="Seah K."/>
            <person name="Emmerich C."/>
        </authorList>
    </citation>
    <scope>NUCLEOTIDE SEQUENCE</scope>
    <source>
        <strain evidence="14">ATCC30299</strain>
    </source>
</reference>
<comment type="similarity">
    <text evidence="1 12">Belongs to the DNA repair enzymes AP/ExoA family.</text>
</comment>
<feature type="binding site" evidence="9">
    <location>
        <position position="156"/>
    </location>
    <ligand>
        <name>Mg(2+)</name>
        <dbReference type="ChEBI" id="CHEBI:18420"/>
        <label>1</label>
    </ligand>
</feature>
<dbReference type="EMBL" id="CAJZBQ010000056">
    <property type="protein sequence ID" value="CAG9333488.1"/>
    <property type="molecule type" value="Genomic_DNA"/>
</dbReference>
<evidence type="ECO:0000256" key="5">
    <source>
        <dbReference type="ARBA" id="ARBA00022833"/>
    </source>
</evidence>
<dbReference type="Gene3D" id="3.60.10.10">
    <property type="entry name" value="Endonuclease/exonuclease/phosphatase"/>
    <property type="match status" value="1"/>
</dbReference>
<evidence type="ECO:0000256" key="1">
    <source>
        <dbReference type="ARBA" id="ARBA00007092"/>
    </source>
</evidence>
<dbReference type="Proteomes" id="UP001162131">
    <property type="component" value="Unassembled WGS sequence"/>
</dbReference>
<dbReference type="GO" id="GO:0003906">
    <property type="term" value="F:DNA-(apurinic or apyrimidinic site) endonuclease activity"/>
    <property type="evidence" value="ECO:0007669"/>
    <property type="project" value="TreeGrafter"/>
</dbReference>
<keyword evidence="7" id="KW-0539">Nucleus</keyword>
<feature type="active site" evidence="8">
    <location>
        <position position="117"/>
    </location>
</feature>
<evidence type="ECO:0000256" key="6">
    <source>
        <dbReference type="ARBA" id="ARBA00022842"/>
    </source>
</evidence>
<accession>A0AAU9K8G8</accession>
<dbReference type="InterPro" id="IPR036691">
    <property type="entry name" value="Endo/exonu/phosph_ase_sf"/>
</dbReference>
<keyword evidence="12" id="KW-0234">DNA repair</keyword>
<feature type="site" description="Interaction with DNA substrate" evidence="10">
    <location>
        <position position="265"/>
    </location>
</feature>
<feature type="binding site" evidence="9">
    <location>
        <position position="260"/>
    </location>
    <ligand>
        <name>Mg(2+)</name>
        <dbReference type="ChEBI" id="CHEBI:18420"/>
        <label>1</label>
    </ligand>
</feature>
<evidence type="ECO:0000313" key="14">
    <source>
        <dbReference type="EMBL" id="CAG9333488.1"/>
    </source>
</evidence>
<keyword evidence="9" id="KW-0464">Manganese</keyword>
<evidence type="ECO:0000256" key="3">
    <source>
        <dbReference type="ARBA" id="ARBA00022771"/>
    </source>
</evidence>
<evidence type="ECO:0000259" key="13">
    <source>
        <dbReference type="PROSITE" id="PS51999"/>
    </source>
</evidence>
<dbReference type="PROSITE" id="PS51999">
    <property type="entry name" value="ZF_GRF"/>
    <property type="match status" value="2"/>
</dbReference>
<name>A0AAU9K8G8_9CILI</name>
<comment type="caution">
    <text evidence="14">The sequence shown here is derived from an EMBL/GenBank/DDBJ whole genome shotgun (WGS) entry which is preliminary data.</text>
</comment>
<dbReference type="PANTHER" id="PTHR22748">
    <property type="entry name" value="AP ENDONUCLEASE"/>
    <property type="match status" value="1"/>
</dbReference>
<keyword evidence="12" id="KW-0227">DNA damage</keyword>
<dbReference type="InterPro" id="IPR005135">
    <property type="entry name" value="Endo/exonuclease/phosphatase"/>
</dbReference>
<feature type="binding site" evidence="9">
    <location>
        <position position="265"/>
    </location>
    <ligand>
        <name>Mg(2+)</name>
        <dbReference type="ChEBI" id="CHEBI:18420"/>
        <label>1</label>
    </ligand>
</feature>
<dbReference type="EC" id="3.1.-.-" evidence="12"/>
<dbReference type="GO" id="GO:0005634">
    <property type="term" value="C:nucleus"/>
    <property type="evidence" value="ECO:0007669"/>
    <property type="project" value="TreeGrafter"/>
</dbReference>
<dbReference type="GO" id="GO:0008081">
    <property type="term" value="F:phosphoric diester hydrolase activity"/>
    <property type="evidence" value="ECO:0007669"/>
    <property type="project" value="TreeGrafter"/>
</dbReference>
<feature type="domain" description="GRF-type" evidence="13">
    <location>
        <begin position="400"/>
        <end position="443"/>
    </location>
</feature>
<evidence type="ECO:0000256" key="11">
    <source>
        <dbReference type="PROSITE-ProRule" id="PRU01343"/>
    </source>
</evidence>
<feature type="active site" description="Proton donor/acceptor" evidence="8">
    <location>
        <position position="156"/>
    </location>
</feature>
<dbReference type="AlphaFoldDB" id="A0AAU9K8G8"/>
<keyword evidence="6 9" id="KW-0460">Magnesium</keyword>
<dbReference type="GO" id="GO:0008270">
    <property type="term" value="F:zinc ion binding"/>
    <property type="evidence" value="ECO:0007669"/>
    <property type="project" value="UniProtKB-KW"/>
</dbReference>
<evidence type="ECO:0000256" key="8">
    <source>
        <dbReference type="PIRSR" id="PIRSR604808-1"/>
    </source>
</evidence>
<keyword evidence="4" id="KW-0378">Hydrolase</keyword>
<keyword evidence="15" id="KW-1185">Reference proteome</keyword>